<sequence length="311" mass="35411">MHIAILGCTSQIAKDLIRSIYVYSQHDLILFGRTPQQTQSWLAENGITSRCSVNQYEEYPNIDHDVVINFVGIGDPSKAAAMGGSIFDITLHYDELVLNELKKYPDRRYLFLSSGAAYGSSFLEPADADTPSTININNLLPQEYYSVAKLHAECRHRSLKEYAIVDLRVFNVFSRTQDLEARFFITDIVRSIHSGTELITSSDMIYRDFMHPKDFYQLVERVLNAPPMNISLDCYSRQPVDKTTLLDEMKKTFGLSYRVKESNMSINATGIKPCYYSKNKRAAEFGYLPEYSSLETIIEETNAILGLQKTV</sequence>
<organism evidence="2 3">
    <name type="scientific">Pectobacterium atrosepticum (strain SCRI 1043 / ATCC BAA-672)</name>
    <name type="common">Erwinia carotovora subsp. atroseptica</name>
    <dbReference type="NCBI Taxonomy" id="218491"/>
    <lineage>
        <taxon>Bacteria</taxon>
        <taxon>Pseudomonadati</taxon>
        <taxon>Pseudomonadota</taxon>
        <taxon>Gammaproteobacteria</taxon>
        <taxon>Enterobacterales</taxon>
        <taxon>Pectobacteriaceae</taxon>
        <taxon>Pectobacterium</taxon>
    </lineage>
</organism>
<dbReference type="InterPro" id="IPR001509">
    <property type="entry name" value="Epimerase_deHydtase"/>
</dbReference>
<dbReference type="PATRIC" id="fig|218491.5.peg.1463"/>
<protein>
    <submittedName>
        <fullName evidence="2">dTDP-glucose 4,6-dehydratase</fullName>
    </submittedName>
</protein>
<dbReference type="OrthoDB" id="2565354at2"/>
<proteinExistence type="predicted"/>
<accession>Q6D798</accession>
<dbReference type="InterPro" id="IPR036291">
    <property type="entry name" value="NAD(P)-bd_dom_sf"/>
</dbReference>
<dbReference type="Pfam" id="PF01370">
    <property type="entry name" value="Epimerase"/>
    <property type="match status" value="1"/>
</dbReference>
<dbReference type="STRING" id="218491.ECA1427"/>
<keyword evidence="3" id="KW-1185">Reference proteome</keyword>
<dbReference type="eggNOG" id="COG0451">
    <property type="taxonomic scope" value="Bacteria"/>
</dbReference>
<dbReference type="AlphaFoldDB" id="Q6D798"/>
<evidence type="ECO:0000313" key="2">
    <source>
        <dbReference type="EMBL" id="CAG74337.1"/>
    </source>
</evidence>
<evidence type="ECO:0000259" key="1">
    <source>
        <dbReference type="Pfam" id="PF01370"/>
    </source>
</evidence>
<dbReference type="KEGG" id="eca:ECA1427"/>
<gene>
    <name evidence="2" type="ordered locus">ECA1427</name>
</gene>
<feature type="domain" description="NAD-dependent epimerase/dehydratase" evidence="1">
    <location>
        <begin position="3"/>
        <end position="225"/>
    </location>
</feature>
<dbReference type="Proteomes" id="UP000007966">
    <property type="component" value="Chromosome"/>
</dbReference>
<dbReference type="HOGENOM" id="CLU_896779_0_0_6"/>
<dbReference type="InterPro" id="IPR050177">
    <property type="entry name" value="Lipid_A_modif_metabolic_enz"/>
</dbReference>
<dbReference type="RefSeq" id="WP_011093011.1">
    <property type="nucleotide sequence ID" value="NC_004547.2"/>
</dbReference>
<dbReference type="EMBL" id="BX950851">
    <property type="protein sequence ID" value="CAG74337.1"/>
    <property type="molecule type" value="Genomic_DNA"/>
</dbReference>
<reference evidence="2" key="1">
    <citation type="submission" date="2004-02" db="EMBL/GenBank/DDBJ databases">
        <title>The genome sequence of the enterobacterial phytopathogen Erwinia carotovora subsp. atroseptica SCRI1043 and functional genomic identification of novel virulence factors.</title>
        <authorList>
            <person name="Bell K.S."/>
            <person name="Sebaihia M."/>
            <person name="Pritchard L."/>
            <person name="Holden M."/>
            <person name="Hyman L.J."/>
            <person name="Holeva M.C."/>
            <person name="Thomson N.R."/>
            <person name="Bentley S.D."/>
            <person name="Churcher C."/>
            <person name="Mungall K."/>
            <person name="Atkin R."/>
            <person name="Bason N."/>
            <person name="Brooks K."/>
            <person name="Chillingworth T."/>
            <person name="Clark K."/>
            <person name="Doggett J."/>
            <person name="Fraser A."/>
            <person name="Hance Z."/>
            <person name="Hauser H."/>
            <person name="Jagels K."/>
            <person name="Moule S."/>
            <person name="Norbertczak H."/>
            <person name="Ormond D."/>
            <person name="Price C."/>
            <person name="Quail M.A."/>
            <person name="Sanders M."/>
            <person name="Walker D."/>
            <person name="Whitehead S."/>
            <person name="Salmond G.P.C."/>
            <person name="Birch P.R.J."/>
            <person name="Barrell B.G."/>
            <person name="Parkhill J."/>
            <person name="Toth I.K."/>
        </authorList>
    </citation>
    <scope>NUCLEOTIDE SEQUENCE</scope>
    <source>
        <strain evidence="2">SCRI1043</strain>
    </source>
</reference>
<dbReference type="PANTHER" id="PTHR43245:SF55">
    <property type="entry name" value="NAD(P)-BINDING DOMAIN-CONTAINING PROTEIN"/>
    <property type="match status" value="1"/>
</dbReference>
<evidence type="ECO:0000313" key="3">
    <source>
        <dbReference type="Proteomes" id="UP000007966"/>
    </source>
</evidence>
<dbReference type="PANTHER" id="PTHR43245">
    <property type="entry name" value="BIFUNCTIONAL POLYMYXIN RESISTANCE PROTEIN ARNA"/>
    <property type="match status" value="1"/>
</dbReference>
<name>Q6D798_PECAS</name>
<dbReference type="SUPFAM" id="SSF51735">
    <property type="entry name" value="NAD(P)-binding Rossmann-fold domains"/>
    <property type="match status" value="1"/>
</dbReference>
<dbReference type="Gene3D" id="3.40.50.720">
    <property type="entry name" value="NAD(P)-binding Rossmann-like Domain"/>
    <property type="match status" value="1"/>
</dbReference>